<dbReference type="RefSeq" id="WP_015504618.1">
    <property type="nucleotide sequence ID" value="NZ_CAYARW010000008.1"/>
</dbReference>
<dbReference type="Proteomes" id="UP000273278">
    <property type="component" value="Chromosome"/>
</dbReference>
<reference evidence="2 3" key="1">
    <citation type="submission" date="2016-10" db="EMBL/GenBank/DDBJ databases">
        <title>Complete genome of the TMA-utilizing, human hosted archaeon Methanomethylophilus alvus Gen. nov, sp. nov., strain Mx-05, derived from a pure culture.</title>
        <authorList>
            <person name="Brugere J.-F."/>
            <person name="Ben Hania W."/>
            <person name="Chaudhary P.P."/>
            <person name="Gaci N."/>
            <person name="Borrel G."/>
            <person name="Cao Van Tuat L."/>
            <person name="Fardeau M.-L."/>
            <person name="Harris H.M.B."/>
            <person name="O'Toole P.W."/>
            <person name="Ollivier B."/>
        </authorList>
    </citation>
    <scope>NUCLEOTIDE SEQUENCE [LARGE SCALE GENOMIC DNA]</scope>
    <source>
        <strain evidence="2 3">Mx-05</strain>
    </source>
</reference>
<keyword evidence="1" id="KW-0175">Coiled coil</keyword>
<organism evidence="2 3">
    <name type="scientific">Methanomethylophilus alvi</name>
    <dbReference type="NCBI Taxonomy" id="1291540"/>
    <lineage>
        <taxon>Archaea</taxon>
        <taxon>Methanobacteriati</taxon>
        <taxon>Thermoplasmatota</taxon>
        <taxon>Thermoplasmata</taxon>
        <taxon>Methanomassiliicoccales</taxon>
        <taxon>Methanomethylophilaceae</taxon>
        <taxon>Methanomethylophilus</taxon>
    </lineage>
</organism>
<feature type="coiled-coil region" evidence="1">
    <location>
        <begin position="143"/>
        <end position="170"/>
    </location>
</feature>
<dbReference type="AlphaFoldDB" id="A0A3G3IGT6"/>
<evidence type="ECO:0000313" key="2">
    <source>
        <dbReference type="EMBL" id="AYQ54888.1"/>
    </source>
</evidence>
<proteinExistence type="predicted"/>
<evidence type="ECO:0000256" key="1">
    <source>
        <dbReference type="SAM" id="Coils"/>
    </source>
</evidence>
<evidence type="ECO:0000313" key="3">
    <source>
        <dbReference type="Proteomes" id="UP000273278"/>
    </source>
</evidence>
<dbReference type="GeneID" id="41321522"/>
<feature type="coiled-coil region" evidence="1">
    <location>
        <begin position="199"/>
        <end position="275"/>
    </location>
</feature>
<dbReference type="EMBL" id="CP017686">
    <property type="protein sequence ID" value="AYQ54888.1"/>
    <property type="molecule type" value="Genomic_DNA"/>
</dbReference>
<dbReference type="Gene3D" id="1.10.287.1490">
    <property type="match status" value="1"/>
</dbReference>
<accession>A0A3G3IGT6</accession>
<dbReference type="OMA" id="CHCRESE"/>
<gene>
    <name evidence="2" type="ORF">BKD89_03595</name>
</gene>
<protein>
    <submittedName>
        <fullName evidence="2">Uncharacterized protein</fullName>
    </submittedName>
</protein>
<feature type="coiled-coil region" evidence="1">
    <location>
        <begin position="7"/>
        <end position="91"/>
    </location>
</feature>
<name>A0A3G3IGT6_9ARCH</name>
<sequence length="280" mass="32033">MADEMTVTELEERIESCRNRIRSAEAAIAERPDSSRAQTLNISIRPIRAELAELEHRLEEARKKEPEDPREEKIRKELEKNQAELDDIEEKLHGETDPIKVNNLTVSKRFLQMERNQLLIRLTNGGQAEETEDEEVAGLRKANEAKTRIIEDQNAKIEALRKELASAKAALGNPEDGVSCDETRVTVTAGRLNSIQNEARRLGAENYDLRSEISELKKQADMMHRNIGELTCHCRESEDHVRELEERCRALSGQLETSVRRLREAENEIKGLREYIAGSR</sequence>